<evidence type="ECO:0000313" key="2">
    <source>
        <dbReference type="Proteomes" id="UP000175616"/>
    </source>
</evidence>
<evidence type="ECO:0000313" key="1">
    <source>
        <dbReference type="EMBL" id="OFC36901.1"/>
    </source>
</evidence>
<dbReference type="Proteomes" id="UP000175616">
    <property type="component" value="Unassembled WGS sequence"/>
</dbReference>
<comment type="caution">
    <text evidence="1">The sequence shown here is derived from an EMBL/GenBank/DDBJ whole genome shotgun (WGS) entry which is preliminary data.</text>
</comment>
<gene>
    <name evidence="1" type="ORF">BAE27_05085</name>
</gene>
<protein>
    <submittedName>
        <fullName evidence="1">Uncharacterized protein</fullName>
    </submittedName>
</protein>
<reference evidence="1 2" key="1">
    <citation type="submission" date="2016-06" db="EMBL/GenBank/DDBJ databases">
        <title>Gene turnover analysis identifies the evolutionary adaptation of the extremophile Acidithiobacillus caldus.</title>
        <authorList>
            <person name="Zhang X."/>
        </authorList>
    </citation>
    <scope>NUCLEOTIDE SEQUENCE [LARGE SCALE GENOMIC DNA]</scope>
    <source>
        <strain evidence="1 2">DX</strain>
    </source>
</reference>
<name>A0A1E7YP37_9PROT</name>
<dbReference type="EMBL" id="LZYE01000109">
    <property type="protein sequence ID" value="OFC36901.1"/>
    <property type="molecule type" value="Genomic_DNA"/>
</dbReference>
<dbReference type="RefSeq" id="WP_070113791.1">
    <property type="nucleotide sequence ID" value="NZ_LZYE01000109.1"/>
</dbReference>
<organism evidence="1 2">
    <name type="scientific">Acidithiobacillus caldus</name>
    <dbReference type="NCBI Taxonomy" id="33059"/>
    <lineage>
        <taxon>Bacteria</taxon>
        <taxon>Pseudomonadati</taxon>
        <taxon>Pseudomonadota</taxon>
        <taxon>Acidithiobacillia</taxon>
        <taxon>Acidithiobacillales</taxon>
        <taxon>Acidithiobacillaceae</taxon>
        <taxon>Acidithiobacillus</taxon>
    </lineage>
</organism>
<dbReference type="InterPro" id="IPR009663">
    <property type="entry name" value="PAP_PilO"/>
</dbReference>
<dbReference type="AlphaFoldDB" id="A0A1E7YP37"/>
<proteinExistence type="predicted"/>
<accession>A0A1E7YP37</accession>
<dbReference type="Pfam" id="PF06864">
    <property type="entry name" value="PAP_PilO"/>
    <property type="match status" value="1"/>
</dbReference>
<sequence>MPVLLKIPGDKRVFAAGLYWRHEDRKPSRKDLLAGSRGKDFWVVQRRTQSRSLQSGFSRPLLGSDFLVGAPKKLPLERAYRGTVYSLAAAVADVIQEPWLGIFDLGNGLYWYIAVRDSYEILPDGDAVGDWDAVDALRRQHAAYGEPSTFRDGGLEEIASILRQGPKVQPLVDVRKNPVLAVAIWSGVVTATAVGGAVAWHIHETKVEQEKIAAQERRIAIERAIEARRAASAVLPWAAQPLPSDFVRACTSALGKVSPSDLGWLLKSTLCEPANGRVVLQNTWEIGPSATALDAPDGVLADRGQEILSHESVGRVAPSRDGNVLPEALAERKIYGLSQALSLKVRLSAAQPNVPRPLPGAKSSPPKPPAHPWTHLAFSVSGDLSHWGSPRDWNIPGLRFLSLTFSPSKTGDIQIKALGNLYVLRANAAREPVPETRILPKPGIPAHFSVRK</sequence>